<dbReference type="Proteomes" id="UP000248291">
    <property type="component" value="Unassembled WGS sequence"/>
</dbReference>
<evidence type="ECO:0000313" key="2">
    <source>
        <dbReference type="EMBL" id="GBH14285.1"/>
    </source>
</evidence>
<evidence type="ECO:0000313" key="1">
    <source>
        <dbReference type="EMBL" id="GBH06717.1"/>
    </source>
</evidence>
<organism evidence="1 3">
    <name type="scientific">Pseudomonas syringae pv. actinidiae</name>
    <dbReference type="NCBI Taxonomy" id="103796"/>
    <lineage>
        <taxon>Bacteria</taxon>
        <taxon>Pseudomonadati</taxon>
        <taxon>Pseudomonadota</taxon>
        <taxon>Gammaproteobacteria</taxon>
        <taxon>Pseudomonadales</taxon>
        <taxon>Pseudomonadaceae</taxon>
        <taxon>Pseudomonas</taxon>
        <taxon>Pseudomonas syringae</taxon>
    </lineage>
</organism>
<dbReference type="Proteomes" id="UP000247480">
    <property type="component" value="Unassembled WGS sequence"/>
</dbReference>
<gene>
    <name evidence="1" type="ORF">KPSA1_00048</name>
    <name evidence="2" type="ORF">KPSA3_00171</name>
</gene>
<evidence type="ECO:0000313" key="3">
    <source>
        <dbReference type="Proteomes" id="UP000247480"/>
    </source>
</evidence>
<accession>A0A2V0Q411</accession>
<dbReference type="EMBL" id="BGJZ01000002">
    <property type="protein sequence ID" value="GBH06717.1"/>
    <property type="molecule type" value="Genomic_DNA"/>
</dbReference>
<reference evidence="1 3" key="1">
    <citation type="submission" date="2018-04" db="EMBL/GenBank/DDBJ databases">
        <title>Draft genome sequence of Pseudomonas syringae pv. actinidiae biovar 1 strains isolated from kiwifruit in Kagawa prefecture.</title>
        <authorList>
            <person name="Tabuchi M."/>
            <person name="Saito M."/>
            <person name="Fujiwara S."/>
            <person name="Sasa N."/>
            <person name="Akimitsu K."/>
            <person name="Gomi K."/>
            <person name="Konishi-Sugita S."/>
            <person name="Hamano K."/>
            <person name="Kataoka I."/>
        </authorList>
    </citation>
    <scope>NUCLEOTIDE SEQUENCE [LARGE SCALE GENOMIC DNA]</scope>
    <source>
        <strain evidence="1 3">MAFF212206</strain>
    </source>
</reference>
<evidence type="ECO:0000313" key="4">
    <source>
        <dbReference type="Proteomes" id="UP000248291"/>
    </source>
</evidence>
<proteinExistence type="predicted"/>
<comment type="caution">
    <text evidence="1">The sequence shown here is derived from an EMBL/GenBank/DDBJ whole genome shotgun (WGS) entry which is preliminary data.</text>
</comment>
<protein>
    <submittedName>
        <fullName evidence="1">Uncharacterized protein</fullName>
    </submittedName>
</protein>
<dbReference type="EMBL" id="BGKA01000004">
    <property type="protein sequence ID" value="GBH14285.1"/>
    <property type="molecule type" value="Genomic_DNA"/>
</dbReference>
<name>A0A2V0Q411_PSESF</name>
<reference evidence="2 4" key="2">
    <citation type="submission" date="2018-04" db="EMBL/GenBank/DDBJ databases">
        <title>Draft genome sequence of Pseudomonas syringae pv. actinidiae biovar 3 strains isolated from kiwifruit in Kagawa prefecture.</title>
        <authorList>
            <person name="Tabuchi M."/>
            <person name="Saito M."/>
            <person name="Fujiwara S."/>
            <person name="Sasa N."/>
            <person name="Akimitsu K."/>
            <person name="Gomi K."/>
            <person name="Konishi-Sugita S."/>
            <person name="Hamano K."/>
            <person name="Kataoka I."/>
        </authorList>
    </citation>
    <scope>NUCLEOTIDE SEQUENCE [LARGE SCALE GENOMIC DNA]</scope>
    <source>
        <strain evidence="2 4">MAFF212211</strain>
    </source>
</reference>
<sequence>MLLPKEANSNSFPFSMLVRMWSLMALRTLFNHLIEAALIMRVELGMEILSVPCADEPLPAADVSGVMFIE</sequence>
<dbReference type="AlphaFoldDB" id="A0A2V0Q411"/>